<evidence type="ECO:0000313" key="10">
    <source>
        <dbReference type="EMBL" id="CAK8681329.1"/>
    </source>
</evidence>
<evidence type="ECO:0000313" key="11">
    <source>
        <dbReference type="Proteomes" id="UP001642483"/>
    </source>
</evidence>
<evidence type="ECO:0000259" key="8">
    <source>
        <dbReference type="Pfam" id="PF00326"/>
    </source>
</evidence>
<organism evidence="10 11">
    <name type="scientific">Clavelina lepadiformis</name>
    <name type="common">Light-bulb sea squirt</name>
    <name type="synonym">Ascidia lepadiformis</name>
    <dbReference type="NCBI Taxonomy" id="159417"/>
    <lineage>
        <taxon>Eukaryota</taxon>
        <taxon>Metazoa</taxon>
        <taxon>Chordata</taxon>
        <taxon>Tunicata</taxon>
        <taxon>Ascidiacea</taxon>
        <taxon>Aplousobranchia</taxon>
        <taxon>Clavelinidae</taxon>
        <taxon>Clavelina</taxon>
    </lineage>
</organism>
<dbReference type="PANTHER" id="PTHR42776">
    <property type="entry name" value="SERINE PEPTIDASE S9 FAMILY MEMBER"/>
    <property type="match status" value="1"/>
</dbReference>
<comment type="caution">
    <text evidence="10">The sequence shown here is derived from an EMBL/GenBank/DDBJ whole genome shotgun (WGS) entry which is preliminary data.</text>
</comment>
<dbReference type="EMBL" id="CAWYQH010000079">
    <property type="protein sequence ID" value="CAK8681329.1"/>
    <property type="molecule type" value="Genomic_DNA"/>
</dbReference>
<evidence type="ECO:0000256" key="5">
    <source>
        <dbReference type="ARBA" id="ARBA00012917"/>
    </source>
</evidence>
<comment type="similarity">
    <text evidence="3">Belongs to the peptidase S9C family.</text>
</comment>
<feature type="domain" description="Peptidase S9 prolyl oligopeptidase catalytic" evidence="8">
    <location>
        <begin position="490"/>
        <end position="667"/>
    </location>
</feature>
<evidence type="ECO:0000256" key="2">
    <source>
        <dbReference type="ARBA" id="ARBA00004496"/>
    </source>
</evidence>
<comment type="subunit">
    <text evidence="4">Homotetramer.</text>
</comment>
<proteinExistence type="inferred from homology"/>
<keyword evidence="6" id="KW-0963">Cytoplasm</keyword>
<evidence type="ECO:0000256" key="7">
    <source>
        <dbReference type="ARBA" id="ARBA00022801"/>
    </source>
</evidence>
<dbReference type="InterPro" id="IPR002471">
    <property type="entry name" value="Pept_S9_AS"/>
</dbReference>
<comment type="catalytic activity">
    <reaction evidence="1">
        <text>Cleavage of an N-acetyl or N-formyl amino acid from the N-terminus of a polypeptide.</text>
        <dbReference type="EC" id="3.4.19.1"/>
    </reaction>
</comment>
<protein>
    <recommendedName>
        <fullName evidence="5">acylaminoacyl-peptidase</fullName>
        <ecNumber evidence="5">3.4.19.1</ecNumber>
    </recommendedName>
</protein>
<dbReference type="InterPro" id="IPR045550">
    <property type="entry name" value="AARE_N"/>
</dbReference>
<dbReference type="SUPFAM" id="SSF53474">
    <property type="entry name" value="alpha/beta-Hydrolases"/>
    <property type="match status" value="1"/>
</dbReference>
<reference evidence="10 11" key="1">
    <citation type="submission" date="2024-02" db="EMBL/GenBank/DDBJ databases">
        <authorList>
            <person name="Daric V."/>
            <person name="Darras S."/>
        </authorList>
    </citation>
    <scope>NUCLEOTIDE SEQUENCE [LARGE SCALE GENOMIC DNA]</scope>
</reference>
<dbReference type="Pfam" id="PF00326">
    <property type="entry name" value="Peptidase_S9"/>
    <property type="match status" value="1"/>
</dbReference>
<accession>A0ABP0FNV8</accession>
<dbReference type="EC" id="3.4.19.1" evidence="5"/>
<name>A0ABP0FNV8_CLALP</name>
<evidence type="ECO:0000256" key="1">
    <source>
        <dbReference type="ARBA" id="ARBA00000721"/>
    </source>
</evidence>
<evidence type="ECO:0000259" key="9">
    <source>
        <dbReference type="Pfam" id="PF19283"/>
    </source>
</evidence>
<keyword evidence="7" id="KW-0378">Hydrolase</keyword>
<dbReference type="InterPro" id="IPR029058">
    <property type="entry name" value="AB_hydrolase_fold"/>
</dbReference>
<dbReference type="PROSITE" id="PS00708">
    <property type="entry name" value="PRO_ENDOPEP_SER"/>
    <property type="match status" value="1"/>
</dbReference>
<dbReference type="PANTHER" id="PTHR42776:SF4">
    <property type="entry name" value="ACYLAMINO-ACID-RELEASING ENZYME"/>
    <property type="match status" value="1"/>
</dbReference>
<dbReference type="Pfam" id="PF19283">
    <property type="entry name" value="APEH_N"/>
    <property type="match status" value="1"/>
</dbReference>
<evidence type="ECO:0000256" key="6">
    <source>
        <dbReference type="ARBA" id="ARBA00022490"/>
    </source>
</evidence>
<dbReference type="SUPFAM" id="SSF50993">
    <property type="entry name" value="Peptidase/esterase 'gauge' domain"/>
    <property type="match status" value="1"/>
</dbReference>
<feature type="domain" description="Acylamino-acid-releasing enzyme N-terminal" evidence="9">
    <location>
        <begin position="11"/>
        <end position="429"/>
    </location>
</feature>
<dbReference type="Proteomes" id="UP001642483">
    <property type="component" value="Unassembled WGS sequence"/>
</dbReference>
<evidence type="ECO:0000256" key="4">
    <source>
        <dbReference type="ARBA" id="ARBA00011881"/>
    </source>
</evidence>
<dbReference type="InterPro" id="IPR001375">
    <property type="entry name" value="Peptidase_S9_cat"/>
</dbReference>
<keyword evidence="11" id="KW-1185">Reference proteome</keyword>
<dbReference type="Gene3D" id="3.40.50.1820">
    <property type="entry name" value="alpha/beta hydrolase"/>
    <property type="match status" value="1"/>
</dbReference>
<comment type="subcellular location">
    <subcellularLocation>
        <location evidence="2">Cytoplasm</location>
    </subcellularLocation>
</comment>
<gene>
    <name evidence="10" type="ORF">CVLEPA_LOCUS11541</name>
</gene>
<evidence type="ECO:0000256" key="3">
    <source>
        <dbReference type="ARBA" id="ARBA00010040"/>
    </source>
</evidence>
<sequence>MSHFEENCVSIYRDLARFSSLDGVIVTRSDVRDDVTHWEATWSHRDIERNSKVSFRSTGSLFLENGTLTKVNNSGTTEINGEKFVRVSPCGKKKAILREVLVKDTKHCFLEIWSGLCKTFCIDLTDEDIHGKVHFDSVFGCLEWSYDGSKVLYVAEKKLQKTCSFFKKSKDADSKRGDEFLYREEWGEQLVGSYHPSLYYYDLKSSMVFDLGQHLPNDISVSNALWSRDDSSVVFIGWKSSPWKLGLMYCKNRFSTVYKIDLSTKDLFSFSDGTSCVFAADLSPDGSRLICLENVPFGPHMQCCKLKCLDFNETTPPMVVDVVNKPVDSNSFQGLFVGTIPRNCWISNDELILHSIHRSNIALLKINIRTGNLLLLETEGVWNVLCVSNGIIFASHSTPNVPPVLKCASYDSTKNTLEWVTLETPFAALTDIKWSIKKFQPKLVNDDFPDLDIEAVLLQPSGGNSSCGLIVNPHGGPHSACTAGFDLFSACFCKLGFNVLRVNYRGSLGCGQNNVLSLPGNVGKQDVADVHQAAQAMATDLQVPSNKIFVQGGSHGGFLTLHLVGQFPDFYAAGGVRNPVCNISTMVSATDITDWCFYEGGLPFSYEKTMTPESCQKLLECSPIRYVKEVKSPLLFMIGSSDLRVPPSQPHEYIHALQGLGKEVRVLKLAINLDENVRSGSTASKCPRTYTADYNVVGHVILHSLILYD</sequence>